<name>A0AAD9NN48_RIDPI</name>
<comment type="caution">
    <text evidence="1">The sequence shown here is derived from an EMBL/GenBank/DDBJ whole genome shotgun (WGS) entry which is preliminary data.</text>
</comment>
<accession>A0AAD9NN48</accession>
<dbReference type="EMBL" id="JAODUO010000662">
    <property type="protein sequence ID" value="KAK2176437.1"/>
    <property type="molecule type" value="Genomic_DNA"/>
</dbReference>
<evidence type="ECO:0000313" key="1">
    <source>
        <dbReference type="EMBL" id="KAK2176437.1"/>
    </source>
</evidence>
<proteinExistence type="predicted"/>
<keyword evidence="2" id="KW-1185">Reference proteome</keyword>
<sequence length="191" mass="21938">MFTDDLQLTIDQQLKLSNHIQNAVKKANRVLGCLARTFRHLNKDTFLLLYKAMVRPHLEYASCVWCPRLIKDRPHRASSAAGNTTCAGNKGITVQQQTKRITASYLELQKTENRHNPDFQNYQNNRLGQPGLQMFTVPIKKASGTTRGHSEKLQTQRATGYRHHFFSTKVVKMWNSLSDDTVQARRVNELK</sequence>
<dbReference type="Proteomes" id="UP001209878">
    <property type="component" value="Unassembled WGS sequence"/>
</dbReference>
<gene>
    <name evidence="1" type="ORF">NP493_661g01036</name>
</gene>
<dbReference type="AlphaFoldDB" id="A0AAD9NN48"/>
<evidence type="ECO:0000313" key="2">
    <source>
        <dbReference type="Proteomes" id="UP001209878"/>
    </source>
</evidence>
<dbReference type="PANTHER" id="PTHR33332">
    <property type="entry name" value="REVERSE TRANSCRIPTASE DOMAIN-CONTAINING PROTEIN"/>
    <property type="match status" value="1"/>
</dbReference>
<reference evidence="1" key="1">
    <citation type="journal article" date="2023" name="Mol. Biol. Evol.">
        <title>Third-Generation Sequencing Reveals the Adaptive Role of the Epigenome in Three Deep-Sea Polychaetes.</title>
        <authorList>
            <person name="Perez M."/>
            <person name="Aroh O."/>
            <person name="Sun Y."/>
            <person name="Lan Y."/>
            <person name="Juniper S.K."/>
            <person name="Young C.R."/>
            <person name="Angers B."/>
            <person name="Qian P.Y."/>
        </authorList>
    </citation>
    <scope>NUCLEOTIDE SEQUENCE</scope>
    <source>
        <strain evidence="1">R07B-5</strain>
    </source>
</reference>
<protein>
    <submittedName>
        <fullName evidence="1">Uncharacterized protein</fullName>
    </submittedName>
</protein>
<organism evidence="1 2">
    <name type="scientific">Ridgeia piscesae</name>
    <name type="common">Tubeworm</name>
    <dbReference type="NCBI Taxonomy" id="27915"/>
    <lineage>
        <taxon>Eukaryota</taxon>
        <taxon>Metazoa</taxon>
        <taxon>Spiralia</taxon>
        <taxon>Lophotrochozoa</taxon>
        <taxon>Annelida</taxon>
        <taxon>Polychaeta</taxon>
        <taxon>Sedentaria</taxon>
        <taxon>Canalipalpata</taxon>
        <taxon>Sabellida</taxon>
        <taxon>Siboglinidae</taxon>
        <taxon>Ridgeia</taxon>
    </lineage>
</organism>